<accession>A0A0E4C9C4</accession>
<evidence type="ECO:0000313" key="7">
    <source>
        <dbReference type="EMBL" id="CFX92867.1"/>
    </source>
</evidence>
<protein>
    <submittedName>
        <fullName evidence="7">Terpenoid synthase</fullName>
    </submittedName>
</protein>
<keyword evidence="3 6" id="KW-0808">Transferase</keyword>
<dbReference type="Gene3D" id="1.10.600.10">
    <property type="entry name" value="Farnesyl Diphosphate Synthase"/>
    <property type="match status" value="1"/>
</dbReference>
<evidence type="ECO:0000256" key="6">
    <source>
        <dbReference type="RuleBase" id="RU004466"/>
    </source>
</evidence>
<dbReference type="GO" id="GO:0008299">
    <property type="term" value="P:isoprenoid biosynthetic process"/>
    <property type="evidence" value="ECO:0007669"/>
    <property type="project" value="InterPro"/>
</dbReference>
<dbReference type="CDD" id="cd00685">
    <property type="entry name" value="Trans_IPPS_HT"/>
    <property type="match status" value="1"/>
</dbReference>
<dbReference type="AlphaFoldDB" id="A0A0E4C9C4"/>
<proteinExistence type="inferred from homology"/>
<dbReference type="GO" id="GO:0004659">
    <property type="term" value="F:prenyltransferase activity"/>
    <property type="evidence" value="ECO:0007669"/>
    <property type="project" value="InterPro"/>
</dbReference>
<gene>
    <name evidence="7" type="ORF">2224</name>
</gene>
<dbReference type="SUPFAM" id="SSF48576">
    <property type="entry name" value="Terpenoid synthases"/>
    <property type="match status" value="1"/>
</dbReference>
<evidence type="ECO:0000256" key="5">
    <source>
        <dbReference type="ARBA" id="ARBA00022842"/>
    </source>
</evidence>
<dbReference type="Pfam" id="PF00348">
    <property type="entry name" value="polyprenyl_synt"/>
    <property type="match status" value="1"/>
</dbReference>
<keyword evidence="8" id="KW-1185">Reference proteome</keyword>
<keyword evidence="5" id="KW-0460">Magnesium</keyword>
<dbReference type="EMBL" id="CGIH01000038">
    <property type="protein sequence ID" value="CFX92867.1"/>
    <property type="molecule type" value="Genomic_DNA"/>
</dbReference>
<reference evidence="7 8" key="1">
    <citation type="submission" date="2015-03" db="EMBL/GenBank/DDBJ databases">
        <authorList>
            <person name="Murphy D."/>
        </authorList>
    </citation>
    <scope>NUCLEOTIDE SEQUENCE [LARGE SCALE GENOMIC DNA]</scope>
    <source>
        <strain evidence="7 8">OL-4</strain>
    </source>
</reference>
<evidence type="ECO:0000256" key="1">
    <source>
        <dbReference type="ARBA" id="ARBA00001946"/>
    </source>
</evidence>
<comment type="similarity">
    <text evidence="2 6">Belongs to the FPP/GGPP synthase family.</text>
</comment>
<sequence length="322" mass="36384">MTNFDLFNQVTDELAIVEERLISSIKSDLPLLDQASTHLVKAGGKRLRPAFALLSAKMFTESLDEVIPLAVALELIHMATLVHDDVIDNSSLRRGRETVKSGWGNRVSIYAGNYVFARSLSLVSLYQRSDILEVLAEASMRICEGEINQMMSCYDVNQGLKDYLRRIERKTALLISVSCQLGAMLLNVEEYKTRALKNYGYYLGMAFQITDDILDFVADEEILGKPVGSDIKQGVITLPAIYAIKFDPRGDQLRNWLASPEECANRSEDIIQIVNDSEGIDYAYQVSCRYLEKARQELRFLPDVPVKESFNNIALFISNREF</sequence>
<dbReference type="PROSITE" id="PS00723">
    <property type="entry name" value="POLYPRENYL_SYNTHASE_1"/>
    <property type="match status" value="1"/>
</dbReference>
<keyword evidence="4" id="KW-0479">Metal-binding</keyword>
<evidence type="ECO:0000313" key="8">
    <source>
        <dbReference type="Proteomes" id="UP000045545"/>
    </source>
</evidence>
<dbReference type="PROSITE" id="PS00444">
    <property type="entry name" value="POLYPRENYL_SYNTHASE_2"/>
    <property type="match status" value="1"/>
</dbReference>
<name>A0A0E4C9C4_9FIRM</name>
<dbReference type="PANTHER" id="PTHR12001">
    <property type="entry name" value="GERANYLGERANYL PYROPHOSPHATE SYNTHASE"/>
    <property type="match status" value="1"/>
</dbReference>
<comment type="cofactor">
    <cofactor evidence="1">
        <name>Mg(2+)</name>
        <dbReference type="ChEBI" id="CHEBI:18420"/>
    </cofactor>
</comment>
<dbReference type="STRING" id="690567.2224"/>
<dbReference type="Proteomes" id="UP000045545">
    <property type="component" value="Unassembled WGS sequence"/>
</dbReference>
<dbReference type="RefSeq" id="WP_046498873.1">
    <property type="nucleotide sequence ID" value="NZ_CGIH01000038.1"/>
</dbReference>
<evidence type="ECO:0000256" key="2">
    <source>
        <dbReference type="ARBA" id="ARBA00006706"/>
    </source>
</evidence>
<evidence type="ECO:0000256" key="4">
    <source>
        <dbReference type="ARBA" id="ARBA00022723"/>
    </source>
</evidence>
<dbReference type="PANTHER" id="PTHR12001:SF69">
    <property type="entry name" value="ALL TRANS-POLYPRENYL-DIPHOSPHATE SYNTHASE PDSS1"/>
    <property type="match status" value="1"/>
</dbReference>
<dbReference type="InterPro" id="IPR033749">
    <property type="entry name" value="Polyprenyl_synt_CS"/>
</dbReference>
<dbReference type="InterPro" id="IPR000092">
    <property type="entry name" value="Polyprenyl_synt"/>
</dbReference>
<organism evidence="7 8">
    <name type="scientific">Syntrophomonas zehnderi OL-4</name>
    <dbReference type="NCBI Taxonomy" id="690567"/>
    <lineage>
        <taxon>Bacteria</taxon>
        <taxon>Bacillati</taxon>
        <taxon>Bacillota</taxon>
        <taxon>Clostridia</taxon>
        <taxon>Eubacteriales</taxon>
        <taxon>Syntrophomonadaceae</taxon>
        <taxon>Syntrophomonas</taxon>
    </lineage>
</organism>
<dbReference type="OrthoDB" id="9805316at2"/>
<dbReference type="SFLD" id="SFLDS00005">
    <property type="entry name" value="Isoprenoid_Synthase_Type_I"/>
    <property type="match status" value="1"/>
</dbReference>
<dbReference type="GO" id="GO:0046872">
    <property type="term" value="F:metal ion binding"/>
    <property type="evidence" value="ECO:0007669"/>
    <property type="project" value="UniProtKB-KW"/>
</dbReference>
<dbReference type="InterPro" id="IPR008949">
    <property type="entry name" value="Isoprenoid_synthase_dom_sf"/>
</dbReference>
<evidence type="ECO:0000256" key="3">
    <source>
        <dbReference type="ARBA" id="ARBA00022679"/>
    </source>
</evidence>